<evidence type="ECO:0000256" key="1">
    <source>
        <dbReference type="SAM" id="SignalP"/>
    </source>
</evidence>
<evidence type="ECO:0000313" key="2">
    <source>
        <dbReference type="EMBL" id="KAJ8885605.1"/>
    </source>
</evidence>
<feature type="signal peptide" evidence="1">
    <location>
        <begin position="1"/>
        <end position="23"/>
    </location>
</feature>
<dbReference type="PANTHER" id="PTHR45749">
    <property type="match status" value="1"/>
</dbReference>
<keyword evidence="1" id="KW-0732">Signal</keyword>
<evidence type="ECO:0000313" key="3">
    <source>
        <dbReference type="Proteomes" id="UP001159363"/>
    </source>
</evidence>
<proteinExistence type="predicted"/>
<dbReference type="EMBL" id="JARBHB010000004">
    <property type="protein sequence ID" value="KAJ8885605.1"/>
    <property type="molecule type" value="Genomic_DNA"/>
</dbReference>
<dbReference type="Proteomes" id="UP001159363">
    <property type="component" value="Chromosome X"/>
</dbReference>
<dbReference type="PANTHER" id="PTHR45749:SF21">
    <property type="entry name" value="DUF4371 DOMAIN-CONTAINING PROTEIN"/>
    <property type="match status" value="1"/>
</dbReference>
<reference evidence="2 3" key="1">
    <citation type="submission" date="2023-02" db="EMBL/GenBank/DDBJ databases">
        <title>LHISI_Scaffold_Assembly.</title>
        <authorList>
            <person name="Stuart O.P."/>
            <person name="Cleave R."/>
            <person name="Magrath M.J.L."/>
            <person name="Mikheyev A.S."/>
        </authorList>
    </citation>
    <scope>NUCLEOTIDE SEQUENCE [LARGE SCALE GENOMIC DNA]</scope>
    <source>
        <strain evidence="2">Daus_M_001</strain>
        <tissue evidence="2">Leg muscle</tissue>
    </source>
</reference>
<organism evidence="2 3">
    <name type="scientific">Dryococelus australis</name>
    <dbReference type="NCBI Taxonomy" id="614101"/>
    <lineage>
        <taxon>Eukaryota</taxon>
        <taxon>Metazoa</taxon>
        <taxon>Ecdysozoa</taxon>
        <taxon>Arthropoda</taxon>
        <taxon>Hexapoda</taxon>
        <taxon>Insecta</taxon>
        <taxon>Pterygota</taxon>
        <taxon>Neoptera</taxon>
        <taxon>Polyneoptera</taxon>
        <taxon>Phasmatodea</taxon>
        <taxon>Verophasmatodea</taxon>
        <taxon>Anareolatae</taxon>
        <taxon>Phasmatidae</taxon>
        <taxon>Eurycanthinae</taxon>
        <taxon>Dryococelus</taxon>
    </lineage>
</organism>
<keyword evidence="3" id="KW-1185">Reference proteome</keyword>
<name>A0ABQ9HMT5_9NEOP</name>
<sequence length="125" mass="13981">MKARICLAKIVISIGFLVKQGTAFRGHDSDSGNFFELIDLHCEDSLECLDVSEICTEICSQNPPIFSIICDGTRDISGEEQLSACFRWVNKDLCPRKSFVGLYSVGKTTLEHLISVLLDVMIRHQ</sequence>
<gene>
    <name evidence="2" type="ORF">PR048_011803</name>
</gene>
<feature type="chain" id="PRO_5045362920" description="DUF4371 domain-containing protein" evidence="1">
    <location>
        <begin position="24"/>
        <end position="125"/>
    </location>
</feature>
<accession>A0ABQ9HMT5</accession>
<protein>
    <recommendedName>
        <fullName evidence="4">DUF4371 domain-containing protein</fullName>
    </recommendedName>
</protein>
<comment type="caution">
    <text evidence="2">The sequence shown here is derived from an EMBL/GenBank/DDBJ whole genome shotgun (WGS) entry which is preliminary data.</text>
</comment>
<evidence type="ECO:0008006" key="4">
    <source>
        <dbReference type="Google" id="ProtNLM"/>
    </source>
</evidence>